<protein>
    <submittedName>
        <fullName evidence="1">Uncharacterized protein</fullName>
    </submittedName>
</protein>
<dbReference type="AlphaFoldDB" id="A0A0A9EMN8"/>
<reference evidence="1" key="1">
    <citation type="submission" date="2014-09" db="EMBL/GenBank/DDBJ databases">
        <authorList>
            <person name="Magalhaes I.L.F."/>
            <person name="Oliveira U."/>
            <person name="Santos F.R."/>
            <person name="Vidigal T.H.D.A."/>
            <person name="Brescovit A.D."/>
            <person name="Santos A.J."/>
        </authorList>
    </citation>
    <scope>NUCLEOTIDE SEQUENCE</scope>
    <source>
        <tissue evidence="1">Shoot tissue taken approximately 20 cm above the soil surface</tissue>
    </source>
</reference>
<sequence length="36" mass="3848">MHLSSSSLFPSLFHGSTFISQFCSSSNHCSGKATNL</sequence>
<evidence type="ECO:0000313" key="1">
    <source>
        <dbReference type="EMBL" id="JAE01382.1"/>
    </source>
</evidence>
<reference evidence="1" key="2">
    <citation type="journal article" date="2015" name="Data Brief">
        <title>Shoot transcriptome of the giant reed, Arundo donax.</title>
        <authorList>
            <person name="Barrero R.A."/>
            <person name="Guerrero F.D."/>
            <person name="Moolhuijzen P."/>
            <person name="Goolsby J.A."/>
            <person name="Tidwell J."/>
            <person name="Bellgard S.E."/>
            <person name="Bellgard M.I."/>
        </authorList>
    </citation>
    <scope>NUCLEOTIDE SEQUENCE</scope>
    <source>
        <tissue evidence="1">Shoot tissue taken approximately 20 cm above the soil surface</tissue>
    </source>
</reference>
<organism evidence="1">
    <name type="scientific">Arundo donax</name>
    <name type="common">Giant reed</name>
    <name type="synonym">Donax arundinaceus</name>
    <dbReference type="NCBI Taxonomy" id="35708"/>
    <lineage>
        <taxon>Eukaryota</taxon>
        <taxon>Viridiplantae</taxon>
        <taxon>Streptophyta</taxon>
        <taxon>Embryophyta</taxon>
        <taxon>Tracheophyta</taxon>
        <taxon>Spermatophyta</taxon>
        <taxon>Magnoliopsida</taxon>
        <taxon>Liliopsida</taxon>
        <taxon>Poales</taxon>
        <taxon>Poaceae</taxon>
        <taxon>PACMAD clade</taxon>
        <taxon>Arundinoideae</taxon>
        <taxon>Arundineae</taxon>
        <taxon>Arundo</taxon>
    </lineage>
</organism>
<proteinExistence type="predicted"/>
<accession>A0A0A9EMN8</accession>
<name>A0A0A9EMN8_ARUDO</name>
<dbReference type="EMBL" id="GBRH01196514">
    <property type="protein sequence ID" value="JAE01382.1"/>
    <property type="molecule type" value="Transcribed_RNA"/>
</dbReference>